<gene>
    <name evidence="1" type="ORF">AVEN_92324_1</name>
</gene>
<reference evidence="1 2" key="1">
    <citation type="journal article" date="2019" name="Sci. Rep.">
        <title>Orb-weaving spider Araneus ventricosus genome elucidates the spidroin gene catalogue.</title>
        <authorList>
            <person name="Kono N."/>
            <person name="Nakamura H."/>
            <person name="Ohtoshi R."/>
            <person name="Moran D.A.P."/>
            <person name="Shinohara A."/>
            <person name="Yoshida Y."/>
            <person name="Fujiwara M."/>
            <person name="Mori M."/>
            <person name="Tomita M."/>
            <person name="Arakawa K."/>
        </authorList>
    </citation>
    <scope>NUCLEOTIDE SEQUENCE [LARGE SCALE GENOMIC DNA]</scope>
</reference>
<keyword evidence="2" id="KW-1185">Reference proteome</keyword>
<organism evidence="1 2">
    <name type="scientific">Araneus ventricosus</name>
    <name type="common">Orbweaver spider</name>
    <name type="synonym">Epeira ventricosa</name>
    <dbReference type="NCBI Taxonomy" id="182803"/>
    <lineage>
        <taxon>Eukaryota</taxon>
        <taxon>Metazoa</taxon>
        <taxon>Ecdysozoa</taxon>
        <taxon>Arthropoda</taxon>
        <taxon>Chelicerata</taxon>
        <taxon>Arachnida</taxon>
        <taxon>Araneae</taxon>
        <taxon>Araneomorphae</taxon>
        <taxon>Entelegynae</taxon>
        <taxon>Araneoidea</taxon>
        <taxon>Araneidae</taxon>
        <taxon>Araneus</taxon>
    </lineage>
</organism>
<protein>
    <submittedName>
        <fullName evidence="1">Uncharacterized protein</fullName>
    </submittedName>
</protein>
<dbReference type="AlphaFoldDB" id="A0A4Y2AKZ8"/>
<comment type="caution">
    <text evidence="1">The sequence shown here is derived from an EMBL/GenBank/DDBJ whole genome shotgun (WGS) entry which is preliminary data.</text>
</comment>
<evidence type="ECO:0000313" key="1">
    <source>
        <dbReference type="EMBL" id="GBL80428.1"/>
    </source>
</evidence>
<proteinExistence type="predicted"/>
<accession>A0A4Y2AKZ8</accession>
<dbReference type="EMBL" id="BGPR01000021">
    <property type="protein sequence ID" value="GBL80428.1"/>
    <property type="molecule type" value="Genomic_DNA"/>
</dbReference>
<evidence type="ECO:0000313" key="2">
    <source>
        <dbReference type="Proteomes" id="UP000499080"/>
    </source>
</evidence>
<dbReference type="OrthoDB" id="10495062at2759"/>
<dbReference type="Proteomes" id="UP000499080">
    <property type="component" value="Unassembled WGS sequence"/>
</dbReference>
<name>A0A4Y2AKZ8_ARAVE</name>
<sequence length="77" mass="8309">MSVPNSLELKMTIPQGRLKADPMCSCSSTETASQSLPKAPTVFELSCSPIDRQNAAPCPVPNAIGWMDMGQQIDRQT</sequence>